<accession>A0A7L1QSQ3</accession>
<dbReference type="AlphaFoldDB" id="A0A7L1QSQ3"/>
<proteinExistence type="predicted"/>
<reference evidence="1 2" key="1">
    <citation type="submission" date="2019-09" db="EMBL/GenBank/DDBJ databases">
        <title>Bird 10,000 Genomes (B10K) Project - Family phase.</title>
        <authorList>
            <person name="Zhang G."/>
        </authorList>
    </citation>
    <scope>NUCLEOTIDE SEQUENCE [LARGE SCALE GENOMIC DNA]</scope>
    <source>
        <strain evidence="1">B10K-DU-002-30</strain>
        <tissue evidence="1">Muscle</tissue>
    </source>
</reference>
<name>A0A7L1QSQ3_9PASS</name>
<organism evidence="1 2">
    <name type="scientific">Cisticola juncidis</name>
    <dbReference type="NCBI Taxonomy" id="52622"/>
    <lineage>
        <taxon>Eukaryota</taxon>
        <taxon>Metazoa</taxon>
        <taxon>Chordata</taxon>
        <taxon>Craniata</taxon>
        <taxon>Vertebrata</taxon>
        <taxon>Euteleostomi</taxon>
        <taxon>Archelosauria</taxon>
        <taxon>Archosauria</taxon>
        <taxon>Dinosauria</taxon>
        <taxon>Saurischia</taxon>
        <taxon>Theropoda</taxon>
        <taxon>Coelurosauria</taxon>
        <taxon>Aves</taxon>
        <taxon>Neognathae</taxon>
        <taxon>Neoaves</taxon>
        <taxon>Telluraves</taxon>
        <taxon>Australaves</taxon>
        <taxon>Passeriformes</taxon>
        <taxon>Sylvioidea</taxon>
        <taxon>Cisticolidae</taxon>
        <taxon>Cisticola</taxon>
    </lineage>
</organism>
<comment type="caution">
    <text evidence="1">The sequence shown here is derived from an EMBL/GenBank/DDBJ whole genome shotgun (WGS) entry which is preliminary data.</text>
</comment>
<evidence type="ECO:0000313" key="1">
    <source>
        <dbReference type="EMBL" id="NXO26949.1"/>
    </source>
</evidence>
<keyword evidence="2" id="KW-1185">Reference proteome</keyword>
<protein>
    <submittedName>
        <fullName evidence="1">ENR1 protein</fullName>
    </submittedName>
</protein>
<feature type="non-terminal residue" evidence="1">
    <location>
        <position position="92"/>
    </location>
</feature>
<dbReference type="EMBL" id="VXBR01006960">
    <property type="protein sequence ID" value="NXO26949.1"/>
    <property type="molecule type" value="Genomic_DNA"/>
</dbReference>
<feature type="non-terminal residue" evidence="1">
    <location>
        <position position="1"/>
    </location>
</feature>
<gene>
    <name evidence="1" type="primary">Erv31_8</name>
    <name evidence="1" type="ORF">CISJUN_R14665</name>
</gene>
<sequence length="92" mass="10723">MEKEDIDNSLSKNVSIDLMEKISRELNVTNCCICGSTQMADVWPWEGTSLAPLDILRWKQMKQEPARDKIRRKEQWDLKSKVLGKECIRRTG</sequence>
<dbReference type="Proteomes" id="UP000546986">
    <property type="component" value="Unassembled WGS sequence"/>
</dbReference>
<evidence type="ECO:0000313" key="2">
    <source>
        <dbReference type="Proteomes" id="UP000546986"/>
    </source>
</evidence>